<protein>
    <recommendedName>
        <fullName evidence="3">beta-N-acetylhexosaminidase</fullName>
        <ecNumber evidence="3">3.2.1.52</ecNumber>
    </recommendedName>
</protein>
<dbReference type="EMBL" id="BSRI01000002">
    <property type="protein sequence ID" value="GLV59653.1"/>
    <property type="molecule type" value="Genomic_DNA"/>
</dbReference>
<sequence>MEPDAPLAAQKHSSSADQSGELAETTQLADAQSHIEATHTSHPSTDTSQQHTTIDAEKDVNSANIDEYNTSQSSISLHGLVGTAGRLKHSDRLKIAGIMCLLALLVWRATDLGQPQFIGAQGWASVLYPSETTSTTAQDSRDILTGLNHRAIHQPHATAQAPLTPEAYIDLITSKLSLDQKLGQMMMVQFVGANYSQQLSTMLSQYQVGSVLLFSANGNIIDKNQFKSLTQEIHSSATDLPVSMAIDQEGGTVDRLQQLDGPRPSAATLGASNNPQTVHAAGQQDAQDLASYGITLNLAPVVDVDSSNYSELHQDMRTFGTTPQVVSRMAEAYLEGLQQSHQVVGTLKHFPGLGDATVDPHVGLPSIQRSKSELETIDWAPYRTMIQRGQVHAIMVTHEIVPAIDPSQPSSLSSKLITGILRDEMGFQGVIMTDSLTMAGITAYYTPDQAAVLAIEAGSDIIMGASSPNDVAQMINGIKQALNKGEIPQSRIDASVRRILLMKYQMGLLPIPGSK</sequence>
<proteinExistence type="inferred from homology"/>
<evidence type="ECO:0000256" key="4">
    <source>
        <dbReference type="ARBA" id="ARBA00022801"/>
    </source>
</evidence>
<feature type="compositionally biased region" description="Polar residues" evidence="6">
    <location>
        <begin position="11"/>
        <end position="30"/>
    </location>
</feature>
<evidence type="ECO:0000256" key="3">
    <source>
        <dbReference type="ARBA" id="ARBA00012663"/>
    </source>
</evidence>
<evidence type="ECO:0000256" key="1">
    <source>
        <dbReference type="ARBA" id="ARBA00001231"/>
    </source>
</evidence>
<evidence type="ECO:0000256" key="6">
    <source>
        <dbReference type="SAM" id="MobiDB-lite"/>
    </source>
</evidence>
<evidence type="ECO:0000256" key="2">
    <source>
        <dbReference type="ARBA" id="ARBA00005336"/>
    </source>
</evidence>
<comment type="catalytic activity">
    <reaction evidence="1">
        <text>Hydrolysis of terminal non-reducing N-acetyl-D-hexosamine residues in N-acetyl-beta-D-hexosaminides.</text>
        <dbReference type="EC" id="3.2.1.52"/>
    </reaction>
</comment>
<accession>A0ABQ6G2D0</accession>
<dbReference type="Gene3D" id="3.20.20.300">
    <property type="entry name" value="Glycoside hydrolase, family 3, N-terminal domain"/>
    <property type="match status" value="1"/>
</dbReference>
<evidence type="ECO:0000259" key="7">
    <source>
        <dbReference type="Pfam" id="PF00933"/>
    </source>
</evidence>
<comment type="caution">
    <text evidence="8">The sequence shown here is derived from an EMBL/GenBank/DDBJ whole genome shotgun (WGS) entry which is preliminary data.</text>
</comment>
<dbReference type="PANTHER" id="PTHR30480:SF13">
    <property type="entry name" value="BETA-HEXOSAMINIDASE"/>
    <property type="match status" value="1"/>
</dbReference>
<dbReference type="InterPro" id="IPR050226">
    <property type="entry name" value="NagZ_Beta-hexosaminidase"/>
</dbReference>
<dbReference type="PROSITE" id="PS00775">
    <property type="entry name" value="GLYCOSYL_HYDROL_F3"/>
    <property type="match status" value="1"/>
</dbReference>
<dbReference type="EC" id="3.2.1.52" evidence="3"/>
<feature type="compositionally biased region" description="Polar residues" evidence="6">
    <location>
        <begin position="38"/>
        <end position="53"/>
    </location>
</feature>
<evidence type="ECO:0000313" key="8">
    <source>
        <dbReference type="EMBL" id="GLV59653.1"/>
    </source>
</evidence>
<dbReference type="Proteomes" id="UP001344906">
    <property type="component" value="Unassembled WGS sequence"/>
</dbReference>
<feature type="domain" description="Glycoside hydrolase family 3 N-terminal" evidence="7">
    <location>
        <begin position="178"/>
        <end position="500"/>
    </location>
</feature>
<dbReference type="InterPro" id="IPR036962">
    <property type="entry name" value="Glyco_hydro_3_N_sf"/>
</dbReference>
<keyword evidence="5" id="KW-0326">Glycosidase</keyword>
<dbReference type="InterPro" id="IPR017853">
    <property type="entry name" value="GH"/>
</dbReference>
<dbReference type="SUPFAM" id="SSF51445">
    <property type="entry name" value="(Trans)glycosidases"/>
    <property type="match status" value="1"/>
</dbReference>
<reference evidence="8 9" key="1">
    <citation type="submission" date="2023-02" db="EMBL/GenBank/DDBJ databases">
        <title>Dictyobacter halimunensis sp. nov., a new member of the class Ktedonobacteria from forest soil in a geothermal area.</title>
        <authorList>
            <person name="Rachmania M.K."/>
            <person name="Ningsih F."/>
            <person name="Sakai Y."/>
            <person name="Yabe S."/>
            <person name="Yokota A."/>
            <person name="Sjamsuridzal W."/>
        </authorList>
    </citation>
    <scope>NUCLEOTIDE SEQUENCE [LARGE SCALE GENOMIC DNA]</scope>
    <source>
        <strain evidence="8 9">S3.2.2.5</strain>
    </source>
</reference>
<evidence type="ECO:0000256" key="5">
    <source>
        <dbReference type="ARBA" id="ARBA00023295"/>
    </source>
</evidence>
<keyword evidence="4" id="KW-0378">Hydrolase</keyword>
<dbReference type="InterPro" id="IPR001764">
    <property type="entry name" value="Glyco_hydro_3_N"/>
</dbReference>
<organism evidence="8 9">
    <name type="scientific">Dictyobacter halimunensis</name>
    <dbReference type="NCBI Taxonomy" id="3026934"/>
    <lineage>
        <taxon>Bacteria</taxon>
        <taxon>Bacillati</taxon>
        <taxon>Chloroflexota</taxon>
        <taxon>Ktedonobacteria</taxon>
        <taxon>Ktedonobacterales</taxon>
        <taxon>Dictyobacteraceae</taxon>
        <taxon>Dictyobacter</taxon>
    </lineage>
</organism>
<dbReference type="InterPro" id="IPR019800">
    <property type="entry name" value="Glyco_hydro_3_AS"/>
</dbReference>
<keyword evidence="9" id="KW-1185">Reference proteome</keyword>
<feature type="region of interest" description="Disordered" evidence="6">
    <location>
        <begin position="1"/>
        <end position="53"/>
    </location>
</feature>
<comment type="similarity">
    <text evidence="2">Belongs to the glycosyl hydrolase 3 family.</text>
</comment>
<gene>
    <name evidence="8" type="ORF">KDH_64790</name>
</gene>
<dbReference type="RefSeq" id="WP_338256387.1">
    <property type="nucleotide sequence ID" value="NZ_BSRI01000002.1"/>
</dbReference>
<dbReference type="Pfam" id="PF00933">
    <property type="entry name" value="Glyco_hydro_3"/>
    <property type="match status" value="1"/>
</dbReference>
<name>A0ABQ6G2D0_9CHLR</name>
<dbReference type="PANTHER" id="PTHR30480">
    <property type="entry name" value="BETA-HEXOSAMINIDASE-RELATED"/>
    <property type="match status" value="1"/>
</dbReference>
<evidence type="ECO:0000313" key="9">
    <source>
        <dbReference type="Proteomes" id="UP001344906"/>
    </source>
</evidence>